<sequence>MLKPVSAILWRKCNKATFDTLNDLSDGQYDIRLARRDFQNFFVDVEQTNLTGLGGYTLNVPLEPYTGASPVAQTVLKVRFMGEKSGRKDWNIPSQRKDTAYPLWRPGRGVGGVFNEHANEFMLLIRDKSGKFHARWIHHADFNALPEEIRNFLNADEVGWRTINECDSL</sequence>
<evidence type="ECO:0000313" key="1">
    <source>
        <dbReference type="EMBL" id="NHZ91401.1"/>
    </source>
</evidence>
<gene>
    <name evidence="1" type="ORF">F2P45_20670</name>
</gene>
<reference evidence="1 2" key="1">
    <citation type="submission" date="2019-10" db="EMBL/GenBank/DDBJ databases">
        <title>Taxonomy of Antarctic Massilia spp.: description of Massilia rubra sp. nov., Massilia aquatica sp. nov., Massilia mucilaginosa sp. nov., Massilia frigida sp. nov. isolated from streams, lakes and regoliths.</title>
        <authorList>
            <person name="Holochova P."/>
            <person name="Sedlacek I."/>
            <person name="Kralova S."/>
            <person name="Maslanova I."/>
            <person name="Busse H.-J."/>
            <person name="Stankova E."/>
            <person name="Vrbovska V."/>
            <person name="Kovarovic V."/>
            <person name="Bartak M."/>
            <person name="Svec P."/>
            <person name="Pantucek R."/>
        </authorList>
    </citation>
    <scope>NUCLEOTIDE SEQUENCE [LARGE SCALE GENOMIC DNA]</scope>
    <source>
        <strain evidence="1 2">CCM 8733</strain>
    </source>
</reference>
<dbReference type="RefSeq" id="WP_166879365.1">
    <property type="nucleotide sequence ID" value="NZ_WHJH01000028.1"/>
</dbReference>
<protein>
    <submittedName>
        <fullName evidence="1">Uncharacterized protein</fullName>
    </submittedName>
</protein>
<comment type="caution">
    <text evidence="1">The sequence shown here is derived from an EMBL/GenBank/DDBJ whole genome shotgun (WGS) entry which is preliminary data.</text>
</comment>
<organism evidence="1 2">
    <name type="scientific">Massilia mucilaginosa</name>
    <dbReference type="NCBI Taxonomy" id="2609282"/>
    <lineage>
        <taxon>Bacteria</taxon>
        <taxon>Pseudomonadati</taxon>
        <taxon>Pseudomonadota</taxon>
        <taxon>Betaproteobacteria</taxon>
        <taxon>Burkholderiales</taxon>
        <taxon>Oxalobacteraceae</taxon>
        <taxon>Telluria group</taxon>
        <taxon>Massilia</taxon>
    </lineage>
</organism>
<proteinExistence type="predicted"/>
<keyword evidence="2" id="KW-1185">Reference proteome</keyword>
<accession>A0ABX0NWQ1</accession>
<dbReference type="Proteomes" id="UP000609726">
    <property type="component" value="Unassembled WGS sequence"/>
</dbReference>
<dbReference type="EMBL" id="WHJH01000028">
    <property type="protein sequence ID" value="NHZ91401.1"/>
    <property type="molecule type" value="Genomic_DNA"/>
</dbReference>
<evidence type="ECO:0000313" key="2">
    <source>
        <dbReference type="Proteomes" id="UP000609726"/>
    </source>
</evidence>
<name>A0ABX0NWQ1_9BURK</name>